<dbReference type="RefSeq" id="WP_138047956.1">
    <property type="nucleotide sequence ID" value="NZ_QXMJ01000047.1"/>
</dbReference>
<organism evidence="1 2">
    <name type="scientific">Streptomyces sporangiiformans</name>
    <dbReference type="NCBI Taxonomy" id="2315329"/>
    <lineage>
        <taxon>Bacteria</taxon>
        <taxon>Bacillati</taxon>
        <taxon>Actinomycetota</taxon>
        <taxon>Actinomycetes</taxon>
        <taxon>Kitasatosporales</taxon>
        <taxon>Streptomycetaceae</taxon>
        <taxon>Streptomyces</taxon>
    </lineage>
</organism>
<dbReference type="Proteomes" id="UP000317378">
    <property type="component" value="Unassembled WGS sequence"/>
</dbReference>
<reference evidence="1 2" key="1">
    <citation type="submission" date="2019-06" db="EMBL/GenBank/DDBJ databases">
        <title>Streptomyces sporangiiformans sp. nov., a novel actinomycete isolated from soil in Mount Song.</title>
        <authorList>
            <person name="Han L."/>
        </authorList>
    </citation>
    <scope>NUCLEOTIDE SEQUENCE [LARGE SCALE GENOMIC DNA]</scope>
    <source>
        <strain evidence="1 2">NEAU-SSA 1</strain>
    </source>
</reference>
<gene>
    <name evidence="1" type="ORF">FGD71_004150</name>
</gene>
<evidence type="ECO:0000313" key="2">
    <source>
        <dbReference type="Proteomes" id="UP000317378"/>
    </source>
</evidence>
<protein>
    <submittedName>
        <fullName evidence="1">Uncharacterized protein</fullName>
    </submittedName>
</protein>
<dbReference type="AlphaFoldDB" id="A0A505DQ62"/>
<dbReference type="InterPro" id="IPR014710">
    <property type="entry name" value="RmlC-like_jellyroll"/>
</dbReference>
<sequence length="64" mass="6802">MTTTEPTVVLYIVYGANVSFTDEGQFHSVLDAVTVQKLTEDCARAQGLGAIKYLTGGTAKFSDA</sequence>
<dbReference type="EMBL" id="VCHX02000047">
    <property type="protein sequence ID" value="TPQ23421.1"/>
    <property type="molecule type" value="Genomic_DNA"/>
</dbReference>
<comment type="caution">
    <text evidence="1">The sequence shown here is derived from an EMBL/GenBank/DDBJ whole genome shotgun (WGS) entry which is preliminary data.</text>
</comment>
<keyword evidence="2" id="KW-1185">Reference proteome</keyword>
<accession>A0A505DQ62</accession>
<evidence type="ECO:0000313" key="1">
    <source>
        <dbReference type="EMBL" id="TPQ23421.1"/>
    </source>
</evidence>
<name>A0A505DQ62_9ACTN</name>
<dbReference type="Gene3D" id="2.60.120.10">
    <property type="entry name" value="Jelly Rolls"/>
    <property type="match status" value="1"/>
</dbReference>
<proteinExistence type="predicted"/>